<dbReference type="Proteomes" id="UP000807353">
    <property type="component" value="Unassembled WGS sequence"/>
</dbReference>
<dbReference type="InterPro" id="IPR006968">
    <property type="entry name" value="RUS_fam"/>
</dbReference>
<dbReference type="OrthoDB" id="364779at2759"/>
<dbReference type="PANTHER" id="PTHR12770:SF31">
    <property type="entry name" value="RUS FAMILY MEMBER 1"/>
    <property type="match status" value="1"/>
</dbReference>
<protein>
    <submittedName>
        <fullName evidence="9">Vitamin B6 photo-protection and homoeostasis-domain-containing protein</fullName>
    </submittedName>
</protein>
<evidence type="ECO:0000256" key="1">
    <source>
        <dbReference type="ARBA" id="ARBA00004370"/>
    </source>
</evidence>
<dbReference type="InterPro" id="IPR055412">
    <property type="entry name" value="UVB_sens_C"/>
</dbReference>
<comment type="subcellular location">
    <subcellularLocation>
        <location evidence="1">Membrane</location>
    </subcellularLocation>
</comment>
<dbReference type="InterPro" id="IPR054549">
    <property type="entry name" value="UVB_sens_RUS_dom"/>
</dbReference>
<comment type="caution">
    <text evidence="9">The sequence shown here is derived from an EMBL/GenBank/DDBJ whole genome shotgun (WGS) entry which is preliminary data.</text>
</comment>
<organism evidence="9 10">
    <name type="scientific">Collybia nuda</name>
    <dbReference type="NCBI Taxonomy" id="64659"/>
    <lineage>
        <taxon>Eukaryota</taxon>
        <taxon>Fungi</taxon>
        <taxon>Dikarya</taxon>
        <taxon>Basidiomycota</taxon>
        <taxon>Agaricomycotina</taxon>
        <taxon>Agaricomycetes</taxon>
        <taxon>Agaricomycetidae</taxon>
        <taxon>Agaricales</taxon>
        <taxon>Tricholomatineae</taxon>
        <taxon>Clitocybaceae</taxon>
        <taxon>Collybia</taxon>
    </lineage>
</organism>
<sequence length="489" mass="53465">MAHNNETEKFVVTERDDIGRFRRAHVMGGRVTVISESGEYPNRLYVLDVAKKVFLPSGYPSSVSPDYLRYQILNALQAFCSSLSGLLSSRAVLEGFGVGDPTASATHALLLTIVQDVFSRMTTIFGAYAFGSSLVPEAKTYRFVADILNDTAIILDTLSPLPTSPSLPFHVPGLRVGALCLSASLRALCGIAAGGSKAAISLHFATPIDGSGDVGDLNAKDSSKETVLVLMGMLLGSLIVPRLTSAWSTYTALFSLVGLHLAINYIGVRGLILRSLNRQRAAIAWNIYRTSGNSKVPTPTEISRMEKILGHPALFRDPINGSITGQCTIGSSFSDKFHAGFPSRLFELFAEERYLLWYDRGCLQSSSDGQNIRGPPILHIFFKDGYTVNDQLRAWLHAAELCRLTSVDRLDIKDAHKDTGGDEALRLIHTTLKHTLEHFSDFIKGMRSNGWNTTDIALMTGPPKTVLTRIDSALGNEQTWDGQEDKKIR</sequence>
<name>A0A9P6CFF3_9AGAR</name>
<feature type="domain" description="Protein root UVB sensitive/RUS" evidence="7">
    <location>
        <begin position="46"/>
        <end position="289"/>
    </location>
</feature>
<proteinExistence type="inferred from homology"/>
<dbReference type="EMBL" id="MU150327">
    <property type="protein sequence ID" value="KAF9458903.1"/>
    <property type="molecule type" value="Genomic_DNA"/>
</dbReference>
<dbReference type="GO" id="GO:0016020">
    <property type="term" value="C:membrane"/>
    <property type="evidence" value="ECO:0007669"/>
    <property type="project" value="UniProtKB-SubCell"/>
</dbReference>
<dbReference type="Pfam" id="PF24160">
    <property type="entry name" value="UVB_sens_C"/>
    <property type="match status" value="1"/>
</dbReference>
<evidence type="ECO:0000313" key="10">
    <source>
        <dbReference type="Proteomes" id="UP000807353"/>
    </source>
</evidence>
<evidence type="ECO:0000256" key="2">
    <source>
        <dbReference type="ARBA" id="ARBA00007558"/>
    </source>
</evidence>
<evidence type="ECO:0000256" key="5">
    <source>
        <dbReference type="ARBA" id="ARBA00023136"/>
    </source>
</evidence>
<reference evidence="9" key="1">
    <citation type="submission" date="2020-11" db="EMBL/GenBank/DDBJ databases">
        <authorList>
            <consortium name="DOE Joint Genome Institute"/>
            <person name="Ahrendt S."/>
            <person name="Riley R."/>
            <person name="Andreopoulos W."/>
            <person name="Labutti K."/>
            <person name="Pangilinan J."/>
            <person name="Ruiz-Duenas F.J."/>
            <person name="Barrasa J.M."/>
            <person name="Sanchez-Garcia M."/>
            <person name="Camarero S."/>
            <person name="Miyauchi S."/>
            <person name="Serrano A."/>
            <person name="Linde D."/>
            <person name="Babiker R."/>
            <person name="Drula E."/>
            <person name="Ayuso-Fernandez I."/>
            <person name="Pacheco R."/>
            <person name="Padilla G."/>
            <person name="Ferreira P."/>
            <person name="Barriuso J."/>
            <person name="Kellner H."/>
            <person name="Castanera R."/>
            <person name="Alfaro M."/>
            <person name="Ramirez L."/>
            <person name="Pisabarro A.G."/>
            <person name="Kuo A."/>
            <person name="Tritt A."/>
            <person name="Lipzen A."/>
            <person name="He G."/>
            <person name="Yan M."/>
            <person name="Ng V."/>
            <person name="Cullen D."/>
            <person name="Martin F."/>
            <person name="Rosso M.-N."/>
            <person name="Henrissat B."/>
            <person name="Hibbett D."/>
            <person name="Martinez A.T."/>
            <person name="Grigoriev I.V."/>
        </authorList>
    </citation>
    <scope>NUCLEOTIDE SEQUENCE</scope>
    <source>
        <strain evidence="9">CBS 247.69</strain>
    </source>
</reference>
<evidence type="ECO:0000256" key="4">
    <source>
        <dbReference type="ARBA" id="ARBA00022989"/>
    </source>
</evidence>
<feature type="transmembrane region" description="Helical" evidence="6">
    <location>
        <begin position="250"/>
        <end position="272"/>
    </location>
</feature>
<evidence type="ECO:0000256" key="3">
    <source>
        <dbReference type="ARBA" id="ARBA00022692"/>
    </source>
</evidence>
<keyword evidence="3 6" id="KW-0812">Transmembrane</keyword>
<dbReference type="AlphaFoldDB" id="A0A9P6CFF3"/>
<dbReference type="PANTHER" id="PTHR12770">
    <property type="entry name" value="RUS1 FAMILY PROTEIN C16ORF58"/>
    <property type="match status" value="1"/>
</dbReference>
<evidence type="ECO:0000313" key="9">
    <source>
        <dbReference type="EMBL" id="KAF9458903.1"/>
    </source>
</evidence>
<evidence type="ECO:0000259" key="8">
    <source>
        <dbReference type="Pfam" id="PF24160"/>
    </source>
</evidence>
<evidence type="ECO:0000259" key="7">
    <source>
        <dbReference type="Pfam" id="PF04884"/>
    </source>
</evidence>
<keyword evidence="5 6" id="KW-0472">Membrane</keyword>
<feature type="transmembrane region" description="Helical" evidence="6">
    <location>
        <begin position="227"/>
        <end position="244"/>
    </location>
</feature>
<feature type="domain" description="Root UVB sensitive protein C-terminal" evidence="8">
    <location>
        <begin position="379"/>
        <end position="458"/>
    </location>
</feature>
<evidence type="ECO:0000256" key="6">
    <source>
        <dbReference type="SAM" id="Phobius"/>
    </source>
</evidence>
<gene>
    <name evidence="9" type="ORF">BDZ94DRAFT_1269385</name>
</gene>
<comment type="similarity">
    <text evidence="2">Belongs to the RUS1 family.</text>
</comment>
<keyword evidence="4 6" id="KW-1133">Transmembrane helix</keyword>
<accession>A0A9P6CFF3</accession>
<keyword evidence="10" id="KW-1185">Reference proteome</keyword>
<dbReference type="Pfam" id="PF04884">
    <property type="entry name" value="UVB_sens_prot"/>
    <property type="match status" value="1"/>
</dbReference>